<dbReference type="PRINTS" id="PR00081">
    <property type="entry name" value="GDHRDH"/>
</dbReference>
<proteinExistence type="inferred from homology"/>
<evidence type="ECO:0000256" key="2">
    <source>
        <dbReference type="ARBA" id="ARBA00023002"/>
    </source>
</evidence>
<dbReference type="SUPFAM" id="SSF51735">
    <property type="entry name" value="NAD(P)-binding Rossmann-fold domains"/>
    <property type="match status" value="1"/>
</dbReference>
<reference evidence="5" key="1">
    <citation type="submission" date="2025-08" db="UniProtKB">
        <authorList>
            <consortium name="RefSeq"/>
        </authorList>
    </citation>
    <scope>IDENTIFICATION</scope>
    <source>
        <strain evidence="5">OHB3-1</strain>
    </source>
</reference>
<dbReference type="PANTHER" id="PTHR44169:SF6">
    <property type="entry name" value="NADPH-DEPENDENT 1-ACYLDIHYDROXYACETONE PHOSPHATE REDUCTASE"/>
    <property type="match status" value="1"/>
</dbReference>
<keyword evidence="2" id="KW-0560">Oxidoreductase</keyword>
<dbReference type="OrthoDB" id="2102561at2759"/>
<dbReference type="PROSITE" id="PS00061">
    <property type="entry name" value="ADH_SHORT"/>
    <property type="match status" value="1"/>
</dbReference>
<organism evidence="4 5">
    <name type="scientific">Momordica charantia</name>
    <name type="common">Bitter gourd</name>
    <name type="synonym">Balsam pear</name>
    <dbReference type="NCBI Taxonomy" id="3673"/>
    <lineage>
        <taxon>Eukaryota</taxon>
        <taxon>Viridiplantae</taxon>
        <taxon>Streptophyta</taxon>
        <taxon>Embryophyta</taxon>
        <taxon>Tracheophyta</taxon>
        <taxon>Spermatophyta</taxon>
        <taxon>Magnoliopsida</taxon>
        <taxon>eudicotyledons</taxon>
        <taxon>Gunneridae</taxon>
        <taxon>Pentapetalae</taxon>
        <taxon>rosids</taxon>
        <taxon>fabids</taxon>
        <taxon>Cucurbitales</taxon>
        <taxon>Cucurbitaceae</taxon>
        <taxon>Momordiceae</taxon>
        <taxon>Momordica</taxon>
    </lineage>
</organism>
<accession>A0A6J1BW73</accession>
<comment type="similarity">
    <text evidence="1 3">Belongs to the short-chain dehydrogenases/reductases (SDR) family.</text>
</comment>
<evidence type="ECO:0000313" key="5">
    <source>
        <dbReference type="RefSeq" id="XP_022132423.1"/>
    </source>
</evidence>
<dbReference type="PRINTS" id="PR00080">
    <property type="entry name" value="SDRFAMILY"/>
</dbReference>
<dbReference type="RefSeq" id="XP_022132423.1">
    <property type="nucleotide sequence ID" value="XM_022276731.1"/>
</dbReference>
<dbReference type="InterPro" id="IPR002347">
    <property type="entry name" value="SDR_fam"/>
</dbReference>
<name>A0A6J1BW73_MOMCH</name>
<dbReference type="CDD" id="cd05374">
    <property type="entry name" value="17beta-HSD-like_SDR_c"/>
    <property type="match status" value="1"/>
</dbReference>
<evidence type="ECO:0000256" key="1">
    <source>
        <dbReference type="ARBA" id="ARBA00006484"/>
    </source>
</evidence>
<dbReference type="GO" id="GO:0016491">
    <property type="term" value="F:oxidoreductase activity"/>
    <property type="evidence" value="ECO:0007669"/>
    <property type="project" value="UniProtKB-KW"/>
</dbReference>
<dbReference type="KEGG" id="mcha:111005282"/>
<keyword evidence="4" id="KW-1185">Reference proteome</keyword>
<protein>
    <submittedName>
        <fullName evidence="5">Uncharacterized protein LOC111005282</fullName>
    </submittedName>
</protein>
<evidence type="ECO:0000313" key="4">
    <source>
        <dbReference type="Proteomes" id="UP000504603"/>
    </source>
</evidence>
<dbReference type="Gene3D" id="3.40.50.720">
    <property type="entry name" value="NAD(P)-binding Rossmann-like Domain"/>
    <property type="match status" value="1"/>
</dbReference>
<dbReference type="InterPro" id="IPR020904">
    <property type="entry name" value="Sc_DH/Rdtase_CS"/>
</dbReference>
<dbReference type="Proteomes" id="UP000504603">
    <property type="component" value="Unplaced"/>
</dbReference>
<evidence type="ECO:0000256" key="3">
    <source>
        <dbReference type="RuleBase" id="RU000363"/>
    </source>
</evidence>
<dbReference type="GO" id="GO:0005783">
    <property type="term" value="C:endoplasmic reticulum"/>
    <property type="evidence" value="ECO:0007669"/>
    <property type="project" value="TreeGrafter"/>
</dbReference>
<dbReference type="InterPro" id="IPR036291">
    <property type="entry name" value="NAD(P)-bd_dom_sf"/>
</dbReference>
<dbReference type="AlphaFoldDB" id="A0A6J1BW73"/>
<dbReference type="FunFam" id="3.40.50.720:FF:000261">
    <property type="entry name" value="NADPH-dependent 1-acyldihydroxyacetone phosphate reductase"/>
    <property type="match status" value="1"/>
</dbReference>
<dbReference type="PANTHER" id="PTHR44169">
    <property type="entry name" value="NADPH-DEPENDENT 1-ACYLDIHYDROXYACETONE PHOSPHATE REDUCTASE"/>
    <property type="match status" value="1"/>
</dbReference>
<dbReference type="Pfam" id="PF00106">
    <property type="entry name" value="adh_short"/>
    <property type="match status" value="1"/>
</dbReference>
<sequence>MEFAGKEVVLISGCSDGGIGHALARAFAGHDCVVVPTSRSRRSMAELEQDPRFFLQELDVQSDESVERLTSLVIEKFGRIDILVNNAGVQCIGPIPEVPLSAMQNAFNTNVFGTMRLIQAVVPHMASRRKGKIVNLGSVTVMAPTPWAGAYTASKAAVHTITDCLRMEVKPFGIDVINVVPGAIKSNIGSSAVAGFNEMPELKLFKAFEGAIVARANASQGPKSTPTAEFAERTVAAVLKKRPPPWFSYGRYSTIMAILYHLPISLKDFLMGALSKSSGDHNHK</sequence>
<dbReference type="GeneID" id="111005282"/>
<gene>
    <name evidence="5" type="primary">LOC111005282</name>
</gene>